<organism evidence="1 2">
    <name type="scientific">Lipomyces kononenkoae</name>
    <name type="common">Yeast</name>
    <dbReference type="NCBI Taxonomy" id="34357"/>
    <lineage>
        <taxon>Eukaryota</taxon>
        <taxon>Fungi</taxon>
        <taxon>Dikarya</taxon>
        <taxon>Ascomycota</taxon>
        <taxon>Saccharomycotina</taxon>
        <taxon>Lipomycetes</taxon>
        <taxon>Lipomycetales</taxon>
        <taxon>Lipomycetaceae</taxon>
        <taxon>Lipomyces</taxon>
    </lineage>
</organism>
<dbReference type="EMBL" id="MU971342">
    <property type="protein sequence ID" value="KAK9240050.1"/>
    <property type="molecule type" value="Genomic_DNA"/>
</dbReference>
<gene>
    <name evidence="1" type="ORF">V1525DRAFT_454466</name>
</gene>
<keyword evidence="2" id="KW-1185">Reference proteome</keyword>
<accession>A0ACC3T913</accession>
<proteinExistence type="predicted"/>
<evidence type="ECO:0000313" key="2">
    <source>
        <dbReference type="Proteomes" id="UP001433508"/>
    </source>
</evidence>
<dbReference type="Proteomes" id="UP001433508">
    <property type="component" value="Unassembled WGS sequence"/>
</dbReference>
<name>A0ACC3T913_LIPKO</name>
<sequence length="265" mass="29118">MSQKLPATTSISAFALQELLVEYANIRSLCPSGIYVSASPTTPQIWYGVIFVRKGPYAGGIFRFMLFFPDLYPFALPTLKVLSSLSSHPLIHPLTSEFDFSHAEKSYEQQLIYNEGDPERESIFRVNGRVLTGRVLSYFKRSFKSGGLDQVPGLYQRDPQRFRKLAAQDVALARATHVLYDEDENGDPYAGDENGNTMSLAMEENTVKFVRLDPGLVSRPSTSSSSNVGTTPDGVGLSEKGSVVGSFGEIGRGIWDLLISEAQAS</sequence>
<evidence type="ECO:0000313" key="1">
    <source>
        <dbReference type="EMBL" id="KAK9240050.1"/>
    </source>
</evidence>
<reference evidence="2" key="1">
    <citation type="journal article" date="2024" name="Front. Bioeng. Biotechnol.">
        <title>Genome-scale model development and genomic sequencing of the oleaginous clade Lipomyces.</title>
        <authorList>
            <person name="Czajka J.J."/>
            <person name="Han Y."/>
            <person name="Kim J."/>
            <person name="Mondo S.J."/>
            <person name="Hofstad B.A."/>
            <person name="Robles A."/>
            <person name="Haridas S."/>
            <person name="Riley R."/>
            <person name="LaButti K."/>
            <person name="Pangilinan J."/>
            <person name="Andreopoulos W."/>
            <person name="Lipzen A."/>
            <person name="Yan J."/>
            <person name="Wang M."/>
            <person name="Ng V."/>
            <person name="Grigoriev I.V."/>
            <person name="Spatafora J.W."/>
            <person name="Magnuson J.K."/>
            <person name="Baker S.E."/>
            <person name="Pomraning K.R."/>
        </authorList>
    </citation>
    <scope>NUCLEOTIDE SEQUENCE [LARGE SCALE GENOMIC DNA]</scope>
    <source>
        <strain evidence="2">CBS 7786</strain>
    </source>
</reference>
<protein>
    <submittedName>
        <fullName evidence="1">Uncharacterized protein</fullName>
    </submittedName>
</protein>
<comment type="caution">
    <text evidence="1">The sequence shown here is derived from an EMBL/GenBank/DDBJ whole genome shotgun (WGS) entry which is preliminary data.</text>
</comment>